<gene>
    <name evidence="4" type="ORF">HPB48_014359</name>
</gene>
<dbReference type="EMBL" id="JABSTR010000005">
    <property type="protein sequence ID" value="KAH9369461.1"/>
    <property type="molecule type" value="Genomic_DNA"/>
</dbReference>
<dbReference type="PROSITE" id="PS50158">
    <property type="entry name" value="ZF_CCHC"/>
    <property type="match status" value="1"/>
</dbReference>
<dbReference type="GO" id="GO:0008270">
    <property type="term" value="F:zinc ion binding"/>
    <property type="evidence" value="ECO:0007669"/>
    <property type="project" value="UniProtKB-KW"/>
</dbReference>
<dbReference type="InterPro" id="IPR001878">
    <property type="entry name" value="Znf_CCHC"/>
</dbReference>
<keyword evidence="1" id="KW-0479">Metal-binding</keyword>
<feature type="region of interest" description="Disordered" evidence="2">
    <location>
        <begin position="1"/>
        <end position="137"/>
    </location>
</feature>
<evidence type="ECO:0000313" key="4">
    <source>
        <dbReference type="EMBL" id="KAH9369461.1"/>
    </source>
</evidence>
<proteinExistence type="predicted"/>
<dbReference type="OrthoDB" id="3863715at2759"/>
<dbReference type="GO" id="GO:0003676">
    <property type="term" value="F:nucleic acid binding"/>
    <property type="evidence" value="ECO:0007669"/>
    <property type="project" value="InterPro"/>
</dbReference>
<dbReference type="InterPro" id="IPR042246">
    <property type="entry name" value="ZCCHC9"/>
</dbReference>
<accession>A0A9J6G2E1</accession>
<evidence type="ECO:0000259" key="3">
    <source>
        <dbReference type="PROSITE" id="PS50158"/>
    </source>
</evidence>
<evidence type="ECO:0000256" key="1">
    <source>
        <dbReference type="PROSITE-ProRule" id="PRU00047"/>
    </source>
</evidence>
<keyword evidence="1" id="KW-0863">Zinc-finger</keyword>
<name>A0A9J6G2E1_HAELO</name>
<dbReference type="Gene3D" id="4.10.60.10">
    <property type="entry name" value="Zinc finger, CCHC-type"/>
    <property type="match status" value="1"/>
</dbReference>
<evidence type="ECO:0000313" key="5">
    <source>
        <dbReference type="Proteomes" id="UP000821853"/>
    </source>
</evidence>
<dbReference type="Proteomes" id="UP000821853">
    <property type="component" value="Chromosome 3"/>
</dbReference>
<keyword evidence="5" id="KW-1185">Reference proteome</keyword>
<dbReference type="GO" id="GO:0005730">
    <property type="term" value="C:nucleolus"/>
    <property type="evidence" value="ECO:0007669"/>
    <property type="project" value="TreeGrafter"/>
</dbReference>
<dbReference type="VEuPathDB" id="VectorBase:HLOH_043871"/>
<dbReference type="PANTHER" id="PTHR46242">
    <property type="entry name" value="ZINC FINGER CCHC DOMAIN-CONTAINING PROTEIN 9 ZCCHC9"/>
    <property type="match status" value="1"/>
</dbReference>
<protein>
    <recommendedName>
        <fullName evidence="3">CCHC-type domain-containing protein</fullName>
    </recommendedName>
</protein>
<dbReference type="SUPFAM" id="SSF57756">
    <property type="entry name" value="Retrovirus zinc finger-like domains"/>
    <property type="match status" value="1"/>
</dbReference>
<evidence type="ECO:0000256" key="2">
    <source>
        <dbReference type="SAM" id="MobiDB-lite"/>
    </source>
</evidence>
<organism evidence="4 5">
    <name type="scientific">Haemaphysalis longicornis</name>
    <name type="common">Bush tick</name>
    <dbReference type="NCBI Taxonomy" id="44386"/>
    <lineage>
        <taxon>Eukaryota</taxon>
        <taxon>Metazoa</taxon>
        <taxon>Ecdysozoa</taxon>
        <taxon>Arthropoda</taxon>
        <taxon>Chelicerata</taxon>
        <taxon>Arachnida</taxon>
        <taxon>Acari</taxon>
        <taxon>Parasitiformes</taxon>
        <taxon>Ixodida</taxon>
        <taxon>Ixodoidea</taxon>
        <taxon>Ixodidae</taxon>
        <taxon>Haemaphysalinae</taxon>
        <taxon>Haemaphysalis</taxon>
    </lineage>
</organism>
<dbReference type="AlphaFoldDB" id="A0A9J6G2E1"/>
<dbReference type="PANTHER" id="PTHR46242:SF1">
    <property type="entry name" value="ZINC FINGER CCHC DOMAIN-CONTAINING PROTEIN 9"/>
    <property type="match status" value="1"/>
</dbReference>
<dbReference type="InterPro" id="IPR036875">
    <property type="entry name" value="Znf_CCHC_sf"/>
</dbReference>
<reference evidence="4 5" key="1">
    <citation type="journal article" date="2020" name="Cell">
        <title>Large-Scale Comparative Analyses of Tick Genomes Elucidate Their Genetic Diversity and Vector Capacities.</title>
        <authorList>
            <consortium name="Tick Genome and Microbiome Consortium (TIGMIC)"/>
            <person name="Jia N."/>
            <person name="Wang J."/>
            <person name="Shi W."/>
            <person name="Du L."/>
            <person name="Sun Y."/>
            <person name="Zhan W."/>
            <person name="Jiang J.F."/>
            <person name="Wang Q."/>
            <person name="Zhang B."/>
            <person name="Ji P."/>
            <person name="Bell-Sakyi L."/>
            <person name="Cui X.M."/>
            <person name="Yuan T.T."/>
            <person name="Jiang B.G."/>
            <person name="Yang W.F."/>
            <person name="Lam T.T."/>
            <person name="Chang Q.C."/>
            <person name="Ding S.J."/>
            <person name="Wang X.J."/>
            <person name="Zhu J.G."/>
            <person name="Ruan X.D."/>
            <person name="Zhao L."/>
            <person name="Wei J.T."/>
            <person name="Ye R.Z."/>
            <person name="Que T.C."/>
            <person name="Du C.H."/>
            <person name="Zhou Y.H."/>
            <person name="Cheng J.X."/>
            <person name="Dai P.F."/>
            <person name="Guo W.B."/>
            <person name="Han X.H."/>
            <person name="Huang E.J."/>
            <person name="Li L.F."/>
            <person name="Wei W."/>
            <person name="Gao Y.C."/>
            <person name="Liu J.Z."/>
            <person name="Shao H.Z."/>
            <person name="Wang X."/>
            <person name="Wang C.C."/>
            <person name="Yang T.C."/>
            <person name="Huo Q.B."/>
            <person name="Li W."/>
            <person name="Chen H.Y."/>
            <person name="Chen S.E."/>
            <person name="Zhou L.G."/>
            <person name="Ni X.B."/>
            <person name="Tian J.H."/>
            <person name="Sheng Y."/>
            <person name="Liu T."/>
            <person name="Pan Y.S."/>
            <person name="Xia L.Y."/>
            <person name="Li J."/>
            <person name="Zhao F."/>
            <person name="Cao W.C."/>
        </authorList>
    </citation>
    <scope>NUCLEOTIDE SEQUENCE [LARGE SCALE GENOMIC DNA]</scope>
    <source>
        <strain evidence="4">HaeL-2018</strain>
    </source>
</reference>
<feature type="compositionally biased region" description="Basic and acidic residues" evidence="2">
    <location>
        <begin position="90"/>
        <end position="100"/>
    </location>
</feature>
<comment type="caution">
    <text evidence="4">The sequence shown here is derived from an EMBL/GenBank/DDBJ whole genome shotgun (WGS) entry which is preliminary data.</text>
</comment>
<dbReference type="Pfam" id="PF00098">
    <property type="entry name" value="zf-CCHC"/>
    <property type="match status" value="2"/>
</dbReference>
<keyword evidence="1" id="KW-0862">Zinc</keyword>
<feature type="domain" description="CCHC-type" evidence="3">
    <location>
        <begin position="202"/>
        <end position="217"/>
    </location>
</feature>
<dbReference type="SMART" id="SM00343">
    <property type="entry name" value="ZnF_C2HC"/>
    <property type="match status" value="2"/>
</dbReference>
<feature type="compositionally biased region" description="Polar residues" evidence="2">
    <location>
        <begin position="19"/>
        <end position="34"/>
    </location>
</feature>
<sequence>MTRWARSKSVLQHERQPGEATTWSEFVAQRQQQAAKDGVQLANAARERQGLAGAKKKPGGRKGVPFHDGASSKGGAHADATRGTKGGAQQERRQQRREWAEAVCGEEPSAEGKEDGTPAHKRPRAGPVGGGGSKAGERLQRLRQERESKGLLLLPEKVERRIYQVKKAMRKKGVPGEEIKQVVRKMRRKEELLFRRQLAKLCFKCRQPGHRVSDCPQVLQDPDEAVGICFKCGSTEHFSSACNVQTSKGNGVYPPDPETCLEHEQKNSLCHQAT</sequence>